<keyword evidence="1" id="KW-0812">Transmembrane</keyword>
<dbReference type="InterPro" id="IPR032809">
    <property type="entry name" value="Put_HupE_UreJ"/>
</dbReference>
<dbReference type="AlphaFoldDB" id="A0A0J9EAC6"/>
<dbReference type="RefSeq" id="WP_049645167.1">
    <property type="nucleotide sequence ID" value="NZ_LFTY01000002.1"/>
</dbReference>
<keyword evidence="1" id="KW-0472">Membrane</keyword>
<accession>A0A0J9EAC6</accession>
<organism evidence="2 3">
    <name type="scientific">Candidatus Rhodobacter oscarellae</name>
    <dbReference type="NCBI Taxonomy" id="1675527"/>
    <lineage>
        <taxon>Bacteria</taxon>
        <taxon>Pseudomonadati</taxon>
        <taxon>Pseudomonadota</taxon>
        <taxon>Alphaproteobacteria</taxon>
        <taxon>Rhodobacterales</taxon>
        <taxon>Rhodobacter group</taxon>
        <taxon>Rhodobacter</taxon>
    </lineage>
</organism>
<sequence length="378" mass="39847">MSTVIALALSLVNAAQAHELRPAIADVSVGADEVSVEIELALEALVAEIDVSEIDDTDAAPNAARYDALRAMDPAALEAELRGAWDGLAENFLFSAGEAGLRPAILSVAIPEVGDLDLVRDSRITLSAALPDDGTPVTIGWTANNGPLVIRQVDAGDDAYSALLDGGEVSEALPRQGYAAETAGSVFWRFIIEGFEHIIPKGADHIVFVLGLFFFSLAVRPLLAQVTAFTVAHTVTLALAALGIVTIPASIVEPLIAASIVFVAVENIVRPQLGIWRTVVVFVFGLLHGLGFASVLGELGGGQTHFLSRLIGFNIGVELGQLAVIAVAFVLVGLPFGKRDWYRSAIAIPASLVIALIGVHWVMDRVFDLGFLGFVPFL</sequence>
<dbReference type="PATRIC" id="fig|1675527.3.peg.4954"/>
<protein>
    <submittedName>
        <fullName evidence="2">Putative membrane protein</fullName>
    </submittedName>
</protein>
<keyword evidence="3" id="KW-1185">Reference proteome</keyword>
<feature type="transmembrane region" description="Helical" evidence="1">
    <location>
        <begin position="275"/>
        <end position="299"/>
    </location>
</feature>
<feature type="transmembrane region" description="Helical" evidence="1">
    <location>
        <begin position="341"/>
        <end position="362"/>
    </location>
</feature>
<dbReference type="EMBL" id="LFTY01000002">
    <property type="protein sequence ID" value="KMW59737.1"/>
    <property type="molecule type" value="Genomic_DNA"/>
</dbReference>
<feature type="transmembrane region" description="Helical" evidence="1">
    <location>
        <begin position="235"/>
        <end position="263"/>
    </location>
</feature>
<feature type="transmembrane region" description="Helical" evidence="1">
    <location>
        <begin position="205"/>
        <end position="223"/>
    </location>
</feature>
<name>A0A0J9EAC6_9RHOB</name>
<dbReference type="STRING" id="1675527.AIOL_004720"/>
<keyword evidence="1" id="KW-1133">Transmembrane helix</keyword>
<proteinExistence type="predicted"/>
<dbReference type="Proteomes" id="UP000037178">
    <property type="component" value="Unassembled WGS sequence"/>
</dbReference>
<evidence type="ECO:0000313" key="3">
    <source>
        <dbReference type="Proteomes" id="UP000037178"/>
    </source>
</evidence>
<evidence type="ECO:0000256" key="1">
    <source>
        <dbReference type="SAM" id="Phobius"/>
    </source>
</evidence>
<dbReference type="Pfam" id="PF13795">
    <property type="entry name" value="HupE_UreJ_2"/>
    <property type="match status" value="1"/>
</dbReference>
<evidence type="ECO:0000313" key="2">
    <source>
        <dbReference type="EMBL" id="KMW59737.1"/>
    </source>
</evidence>
<feature type="transmembrane region" description="Helical" evidence="1">
    <location>
        <begin position="311"/>
        <end position="335"/>
    </location>
</feature>
<reference evidence="2 3" key="1">
    <citation type="submission" date="2015-06" db="EMBL/GenBank/DDBJ databases">
        <title>Draft genome sequence of an Alphaproteobacteria species associated to the Mediterranean sponge Oscarella lobularis.</title>
        <authorList>
            <person name="Jourda C."/>
            <person name="Santini S."/>
            <person name="Claverie J.-M."/>
        </authorList>
    </citation>
    <scope>NUCLEOTIDE SEQUENCE [LARGE SCALE GENOMIC DNA]</scope>
    <source>
        <strain evidence="2">IGS</strain>
    </source>
</reference>
<comment type="caution">
    <text evidence="2">The sequence shown here is derived from an EMBL/GenBank/DDBJ whole genome shotgun (WGS) entry which is preliminary data.</text>
</comment>
<gene>
    <name evidence="2" type="ORF">AIOL_004720</name>
</gene>